<keyword evidence="10" id="KW-0449">Lipoprotein</keyword>
<organism evidence="11 12">
    <name type="scientific">Campylobacter mucosalis CCUG 21559</name>
    <dbReference type="NCBI Taxonomy" id="1032067"/>
    <lineage>
        <taxon>Bacteria</taxon>
        <taxon>Pseudomonadati</taxon>
        <taxon>Campylobacterota</taxon>
        <taxon>Epsilonproteobacteria</taxon>
        <taxon>Campylobacterales</taxon>
        <taxon>Campylobacteraceae</taxon>
        <taxon>Campylobacter</taxon>
    </lineage>
</organism>
<protein>
    <recommendedName>
        <fullName evidence="2">Cytolethal distending toxin subunit A</fullName>
    </recommendedName>
</protein>
<keyword evidence="12" id="KW-1185">Reference proteome</keyword>
<comment type="subcellular location">
    <subcellularLocation>
        <location evidence="1">Cell outer membrane</location>
        <topology evidence="1">Lipid-anchor</topology>
    </subcellularLocation>
</comment>
<evidence type="ECO:0000256" key="5">
    <source>
        <dbReference type="ARBA" id="ARBA00022734"/>
    </source>
</evidence>
<keyword evidence="9" id="KW-0998">Cell outer membrane</keyword>
<dbReference type="CDD" id="cd23414">
    <property type="entry name" value="beta-trefoil_Ricin_CdtA"/>
    <property type="match status" value="1"/>
</dbReference>
<evidence type="ECO:0000313" key="12">
    <source>
        <dbReference type="Proteomes" id="UP000503264"/>
    </source>
</evidence>
<evidence type="ECO:0000256" key="3">
    <source>
        <dbReference type="ARBA" id="ARBA00022656"/>
    </source>
</evidence>
<name>A0A6G5QIJ9_9BACT</name>
<dbReference type="EMBL" id="CP012542">
    <property type="protein sequence ID" value="QCD45515.1"/>
    <property type="molecule type" value="Genomic_DNA"/>
</dbReference>
<dbReference type="GO" id="GO:0030246">
    <property type="term" value="F:carbohydrate binding"/>
    <property type="evidence" value="ECO:0007669"/>
    <property type="project" value="UniProtKB-KW"/>
</dbReference>
<dbReference type="InterPro" id="IPR035992">
    <property type="entry name" value="Ricin_B-like_lectins"/>
</dbReference>
<evidence type="ECO:0000256" key="1">
    <source>
        <dbReference type="ARBA" id="ARBA00004459"/>
    </source>
</evidence>
<evidence type="ECO:0000256" key="2">
    <source>
        <dbReference type="ARBA" id="ARBA00016112"/>
    </source>
</evidence>
<evidence type="ECO:0000256" key="9">
    <source>
        <dbReference type="ARBA" id="ARBA00023237"/>
    </source>
</evidence>
<accession>A0A6G5QIJ9</accession>
<dbReference type="InterPro" id="IPR015957">
    <property type="entry name" value="CDtoxinA"/>
</dbReference>
<dbReference type="PROSITE" id="PS51257">
    <property type="entry name" value="PROKAR_LIPOPROTEIN"/>
    <property type="match status" value="1"/>
</dbReference>
<dbReference type="Proteomes" id="UP000503264">
    <property type="component" value="Chromosome"/>
</dbReference>
<evidence type="ECO:0000256" key="10">
    <source>
        <dbReference type="ARBA" id="ARBA00023288"/>
    </source>
</evidence>
<keyword evidence="8" id="KW-0564">Palmitate</keyword>
<keyword evidence="3" id="KW-0800">Toxin</keyword>
<keyword evidence="4" id="KW-0732">Signal</keyword>
<dbReference type="SUPFAM" id="SSF50370">
    <property type="entry name" value="Ricin B-like lectins"/>
    <property type="match status" value="1"/>
</dbReference>
<dbReference type="Pfam" id="PF03498">
    <property type="entry name" value="CDtoxinA"/>
    <property type="match status" value="1"/>
</dbReference>
<evidence type="ECO:0000256" key="8">
    <source>
        <dbReference type="ARBA" id="ARBA00023139"/>
    </source>
</evidence>
<evidence type="ECO:0000313" key="11">
    <source>
        <dbReference type="EMBL" id="QCD45515.1"/>
    </source>
</evidence>
<dbReference type="GO" id="GO:0090729">
    <property type="term" value="F:toxin activity"/>
    <property type="evidence" value="ECO:0007669"/>
    <property type="project" value="UniProtKB-KW"/>
</dbReference>
<dbReference type="GO" id="GO:0009279">
    <property type="term" value="C:cell outer membrane"/>
    <property type="evidence" value="ECO:0007669"/>
    <property type="project" value="UniProtKB-SubCell"/>
</dbReference>
<reference evidence="11 12" key="1">
    <citation type="submission" date="2016-07" db="EMBL/GenBank/DDBJ databases">
        <title>Comparative genomics of the Campylobacter concisus group.</title>
        <authorList>
            <person name="Miller W.G."/>
            <person name="Yee E."/>
            <person name="Chapman M.H."/>
            <person name="Huynh S."/>
            <person name="Bono J.L."/>
            <person name="On S.L.W."/>
            <person name="StLeger J."/>
            <person name="Foster G."/>
            <person name="Parker C.T."/>
        </authorList>
    </citation>
    <scope>NUCLEOTIDE SEQUENCE [LARGE SCALE GENOMIC DNA]</scope>
    <source>
        <strain evidence="11 12">CCUG 21559</strain>
    </source>
</reference>
<dbReference type="Gene3D" id="2.80.10.50">
    <property type="match status" value="1"/>
</dbReference>
<evidence type="ECO:0000256" key="6">
    <source>
        <dbReference type="ARBA" id="ARBA00023026"/>
    </source>
</evidence>
<dbReference type="PRINTS" id="PR01387">
    <property type="entry name" value="CDTOXINA"/>
</dbReference>
<dbReference type="PROSITE" id="PS50231">
    <property type="entry name" value="RICIN_B_LECTIN"/>
    <property type="match status" value="1"/>
</dbReference>
<sequence>MSKLRIVILLLISVLFISCSTKSNNYKAPRVDNNVLLTSPSNELSLAPSKSLGDASVPLAIINPRGSALTVWALAEGNWIWGYTLDRSRDFGGTRLWQVINLGGDIALIRNVRTGNCLHDEGRGVTHRACNRNNKNQQWELLGMDNGAVMIVSVASKNCLRTEYGDIVQVDSTFSITMERCTLDPNLDQQWIFIPAPIEASPLLGDK</sequence>
<evidence type="ECO:0000256" key="4">
    <source>
        <dbReference type="ARBA" id="ARBA00022729"/>
    </source>
</evidence>
<keyword evidence="6" id="KW-0843">Virulence</keyword>
<gene>
    <name evidence="11" type="primary">cdtC2</name>
    <name evidence="11" type="ORF">CMUC_1767</name>
</gene>
<keyword evidence="7" id="KW-0472">Membrane</keyword>
<dbReference type="InterPro" id="IPR003558">
    <property type="entry name" value="CDtoxinA/C"/>
</dbReference>
<dbReference type="AlphaFoldDB" id="A0A6G5QIJ9"/>
<evidence type="ECO:0000256" key="7">
    <source>
        <dbReference type="ARBA" id="ARBA00023136"/>
    </source>
</evidence>
<proteinExistence type="predicted"/>
<keyword evidence="5" id="KW-0430">Lectin</keyword>